<evidence type="ECO:0000259" key="4">
    <source>
        <dbReference type="PROSITE" id="PS51898"/>
    </source>
</evidence>
<feature type="domain" description="Core-binding (CB)" evidence="5">
    <location>
        <begin position="1"/>
        <end position="28"/>
    </location>
</feature>
<dbReference type="Gene3D" id="1.10.443.10">
    <property type="entry name" value="Intergrase catalytic core"/>
    <property type="match status" value="1"/>
</dbReference>
<evidence type="ECO:0000256" key="2">
    <source>
        <dbReference type="ARBA" id="ARBA00023172"/>
    </source>
</evidence>
<proteinExistence type="predicted"/>
<evidence type="ECO:0000313" key="7">
    <source>
        <dbReference type="Proteomes" id="UP001232973"/>
    </source>
</evidence>
<protein>
    <submittedName>
        <fullName evidence="6">Site-specific recombinase XerD</fullName>
    </submittedName>
</protein>
<dbReference type="InterPro" id="IPR011010">
    <property type="entry name" value="DNA_brk_join_enz"/>
</dbReference>
<evidence type="ECO:0000313" key="6">
    <source>
        <dbReference type="EMBL" id="MDQ0191527.1"/>
    </source>
</evidence>
<keyword evidence="2" id="KW-0233">DNA recombination</keyword>
<dbReference type="Pfam" id="PF00589">
    <property type="entry name" value="Phage_integrase"/>
    <property type="match status" value="1"/>
</dbReference>
<dbReference type="InterPro" id="IPR002104">
    <property type="entry name" value="Integrase_catalytic"/>
</dbReference>
<reference evidence="6 7" key="1">
    <citation type="submission" date="2023-07" db="EMBL/GenBank/DDBJ databases">
        <title>Genomic Encyclopedia of Type Strains, Phase IV (KMG-IV): sequencing the most valuable type-strain genomes for metagenomic binning, comparative biology and taxonomic classification.</title>
        <authorList>
            <person name="Goeker M."/>
        </authorList>
    </citation>
    <scope>NUCLEOTIDE SEQUENCE [LARGE SCALE GENOMIC DNA]</scope>
    <source>
        <strain evidence="6 7">DSM 4006</strain>
    </source>
</reference>
<evidence type="ECO:0000256" key="1">
    <source>
        <dbReference type="ARBA" id="ARBA00023125"/>
    </source>
</evidence>
<name>A0ABT9XMK2_9BACL</name>
<comment type="caution">
    <text evidence="6">The sequence shown here is derived from an EMBL/GenBank/DDBJ whole genome shotgun (WGS) entry which is preliminary data.</text>
</comment>
<dbReference type="SUPFAM" id="SSF56349">
    <property type="entry name" value="DNA breaking-rejoining enzymes"/>
    <property type="match status" value="1"/>
</dbReference>
<gene>
    <name evidence="6" type="ORF">J2S03_003398</name>
</gene>
<feature type="domain" description="Tyr recombinase" evidence="4">
    <location>
        <begin position="48"/>
        <end position="181"/>
    </location>
</feature>
<accession>A0ABT9XMK2</accession>
<evidence type="ECO:0000259" key="5">
    <source>
        <dbReference type="PROSITE" id="PS51900"/>
    </source>
</evidence>
<sequence>MLRDRDGLKGPSRNRILACLRSFYAFLEKRDICENVAVQVDFIEHHRRPVKYLQFDDALRLIEAIDNYLIQVVSYTLLRTGMRMSEATRLRVQDVNLNAWQIHVIGKRQKERDNPINTNLMDLLESFVGGITGRKPEARFFSLPSTWRRERAGGLAQEGCLRPTSTRYSKIQWRELNSRFT</sequence>
<evidence type="ECO:0000256" key="3">
    <source>
        <dbReference type="PROSITE-ProRule" id="PRU01248"/>
    </source>
</evidence>
<dbReference type="RefSeq" id="WP_274457686.1">
    <property type="nucleotide sequence ID" value="NZ_CP067097.1"/>
</dbReference>
<dbReference type="PROSITE" id="PS51898">
    <property type="entry name" value="TYR_RECOMBINASE"/>
    <property type="match status" value="1"/>
</dbReference>
<dbReference type="PROSITE" id="PS51900">
    <property type="entry name" value="CB"/>
    <property type="match status" value="1"/>
</dbReference>
<dbReference type="InterPro" id="IPR044068">
    <property type="entry name" value="CB"/>
</dbReference>
<dbReference type="InterPro" id="IPR013762">
    <property type="entry name" value="Integrase-like_cat_sf"/>
</dbReference>
<keyword evidence="1 3" id="KW-0238">DNA-binding</keyword>
<dbReference type="Proteomes" id="UP001232973">
    <property type="component" value="Unassembled WGS sequence"/>
</dbReference>
<dbReference type="CDD" id="cd00397">
    <property type="entry name" value="DNA_BRE_C"/>
    <property type="match status" value="1"/>
</dbReference>
<keyword evidence="7" id="KW-1185">Reference proteome</keyword>
<dbReference type="EMBL" id="JAUSTP010000050">
    <property type="protein sequence ID" value="MDQ0191527.1"/>
    <property type="molecule type" value="Genomic_DNA"/>
</dbReference>
<organism evidence="6 7">
    <name type="scientific">Alicyclobacillus cycloheptanicus</name>
    <dbReference type="NCBI Taxonomy" id="1457"/>
    <lineage>
        <taxon>Bacteria</taxon>
        <taxon>Bacillati</taxon>
        <taxon>Bacillota</taxon>
        <taxon>Bacilli</taxon>
        <taxon>Bacillales</taxon>
        <taxon>Alicyclobacillaceae</taxon>
        <taxon>Alicyclobacillus</taxon>
    </lineage>
</organism>